<reference evidence="1 2" key="1">
    <citation type="submission" date="2020-05" db="EMBL/GenBank/DDBJ databases">
        <title>Gimesia benthica sp. nov., a novel planctomycete isolated from a deep-sea water sample of the Northwest Indian Ocean.</title>
        <authorList>
            <person name="Wang J."/>
            <person name="Ruan C."/>
            <person name="Song L."/>
            <person name="Zhu Y."/>
            <person name="Li A."/>
            <person name="Zheng X."/>
            <person name="Wang L."/>
            <person name="Lu Z."/>
            <person name="Huang Y."/>
            <person name="Du W."/>
            <person name="Zhou Y."/>
            <person name="Huang L."/>
            <person name="Dai X."/>
        </authorList>
    </citation>
    <scope>NUCLEOTIDE SEQUENCE [LARGE SCALE GENOMIC DNA]</scope>
    <source>
        <strain evidence="1 2">YYQ-30</strain>
    </source>
</reference>
<organism evidence="1 2">
    <name type="scientific">Halovulum dunhuangense</name>
    <dbReference type="NCBI Taxonomy" id="1505036"/>
    <lineage>
        <taxon>Bacteria</taxon>
        <taxon>Pseudomonadati</taxon>
        <taxon>Pseudomonadota</taxon>
        <taxon>Alphaproteobacteria</taxon>
        <taxon>Rhodobacterales</taxon>
        <taxon>Paracoccaceae</taxon>
        <taxon>Halovulum</taxon>
    </lineage>
</organism>
<evidence type="ECO:0000313" key="1">
    <source>
        <dbReference type="EMBL" id="NNU82198.1"/>
    </source>
</evidence>
<accession>A0A849L6P0</accession>
<dbReference type="RefSeq" id="WP_171327062.1">
    <property type="nucleotide sequence ID" value="NZ_JABFBC010000008.1"/>
</dbReference>
<evidence type="ECO:0000313" key="2">
    <source>
        <dbReference type="Proteomes" id="UP000572377"/>
    </source>
</evidence>
<keyword evidence="2" id="KW-1185">Reference proteome</keyword>
<dbReference type="AlphaFoldDB" id="A0A849L6P0"/>
<dbReference type="EMBL" id="JABFBC010000008">
    <property type="protein sequence ID" value="NNU82198.1"/>
    <property type="molecule type" value="Genomic_DNA"/>
</dbReference>
<sequence length="324" mass="36599">MATHHIPAPTSLSVQEEIERRHMEFVDGFGNDGFFEEALVISLRQISRICTAYFGEETAKAGLDAMVGRYFSGLVEEGGWEYALEEEYSGIYSELPVGRLFHDLDAYANYGIVLTPARDVETREQILRRDVGMLQELIAATPLEAWGIKNEHAVRLVHKASARLKLDLGEPVNAEELSLLSGLALQSIRNKLARPYQEIVGNQNRIEAREALAWLSTRKDFLPSLWRQQDDSATLDFLDRPIEDAIFIPVATDGSMFTPDKKKEGYYHVGAEGHECRFEDYDDALAALHKMLIPTWRRPTEGGTWTRVRASGWTRVQRSDIGAD</sequence>
<proteinExistence type="predicted"/>
<comment type="caution">
    <text evidence="1">The sequence shown here is derived from an EMBL/GenBank/DDBJ whole genome shotgun (WGS) entry which is preliminary data.</text>
</comment>
<name>A0A849L6P0_9RHOB</name>
<gene>
    <name evidence="1" type="ORF">HMH01_17305</name>
</gene>
<protein>
    <submittedName>
        <fullName evidence="1">Uncharacterized protein</fullName>
    </submittedName>
</protein>
<dbReference type="Proteomes" id="UP000572377">
    <property type="component" value="Unassembled WGS sequence"/>
</dbReference>